<dbReference type="InterPro" id="IPR001757">
    <property type="entry name" value="P_typ_ATPase"/>
</dbReference>
<dbReference type="EC" id="7.6.2.1" evidence="18"/>
<feature type="binding site" evidence="16">
    <location>
        <position position="1207"/>
    </location>
    <ligand>
        <name>ATP</name>
        <dbReference type="ChEBI" id="CHEBI:30616"/>
    </ligand>
</feature>
<comment type="catalytic activity">
    <reaction evidence="13 18">
        <text>ATP + H2O + phospholipidSide 1 = ADP + phosphate + phospholipidSide 2.</text>
        <dbReference type="EC" id="7.6.2.1"/>
    </reaction>
</comment>
<feature type="compositionally biased region" description="Polar residues" evidence="19">
    <location>
        <begin position="430"/>
        <end position="449"/>
    </location>
</feature>
<feature type="domain" description="P-type ATPase A" evidence="20">
    <location>
        <begin position="464"/>
        <end position="515"/>
    </location>
</feature>
<dbReference type="Gene3D" id="3.40.1110.10">
    <property type="entry name" value="Calcium-transporting ATPase, cytoplasmic domain N"/>
    <property type="match status" value="2"/>
</dbReference>
<evidence type="ECO:0000259" key="21">
    <source>
        <dbReference type="Pfam" id="PF16209"/>
    </source>
</evidence>
<feature type="transmembrane region" description="Helical" evidence="18">
    <location>
        <begin position="262"/>
        <end position="280"/>
    </location>
</feature>
<keyword evidence="4" id="KW-0597">Phosphoprotein</keyword>
<feature type="binding site" evidence="16">
    <location>
        <position position="961"/>
    </location>
    <ligand>
        <name>ATP</name>
        <dbReference type="ChEBI" id="CHEBI:30616"/>
    </ligand>
</feature>
<dbReference type="SUPFAM" id="SSF81660">
    <property type="entry name" value="Metal cation-transporting ATPase, ATP-binding domain N"/>
    <property type="match status" value="1"/>
</dbReference>
<dbReference type="Pfam" id="PF16212">
    <property type="entry name" value="PhoLip_ATPase_C"/>
    <property type="match status" value="1"/>
</dbReference>
<keyword evidence="9 17" id="KW-0460">Magnesium</keyword>
<feature type="compositionally biased region" description="Polar residues" evidence="19">
    <location>
        <begin position="405"/>
        <end position="415"/>
    </location>
</feature>
<dbReference type="FunFam" id="3.40.50.1000:FF:000001">
    <property type="entry name" value="Phospholipid-transporting ATPase IC"/>
    <property type="match status" value="1"/>
</dbReference>
<gene>
    <name evidence="23" type="ORF">BCV69DRAFT_245100</name>
</gene>
<evidence type="ECO:0000256" key="16">
    <source>
        <dbReference type="PIRSR" id="PIRSR606539-2"/>
    </source>
</evidence>
<keyword evidence="10 18" id="KW-1278">Translocase</keyword>
<dbReference type="SFLD" id="SFLDG00002">
    <property type="entry name" value="C1.7:_P-type_atpase_like"/>
    <property type="match status" value="1"/>
</dbReference>
<dbReference type="SUPFAM" id="SSF81653">
    <property type="entry name" value="Calcium ATPase, transduction domain A"/>
    <property type="match status" value="1"/>
</dbReference>
<feature type="transmembrane region" description="Helical" evidence="18">
    <location>
        <begin position="1465"/>
        <end position="1487"/>
    </location>
</feature>
<accession>A0A316UJ40</accession>
<feature type="binding site" evidence="16">
    <location>
        <position position="1077"/>
    </location>
    <ligand>
        <name>ATP</name>
        <dbReference type="ChEBI" id="CHEBI:30616"/>
    </ligand>
</feature>
<dbReference type="FunFam" id="3.40.50.1000:FF:000014">
    <property type="entry name" value="Phospholipid-transporting ATPase"/>
    <property type="match status" value="1"/>
</dbReference>
<dbReference type="NCBIfam" id="TIGR01494">
    <property type="entry name" value="ATPase_P-type"/>
    <property type="match status" value="2"/>
</dbReference>
<comment type="similarity">
    <text evidence="2 18">Belongs to the cation transport ATPase (P-type) (TC 3.A.3) family. Type IV subfamily.</text>
</comment>
<feature type="binding site" evidence="17">
    <location>
        <position position="760"/>
    </location>
    <ligand>
        <name>Mg(2+)</name>
        <dbReference type="ChEBI" id="CHEBI:18420"/>
    </ligand>
</feature>
<dbReference type="Gene3D" id="2.70.150.10">
    <property type="entry name" value="Calcium-transporting ATPase, cytoplasmic transduction domain A"/>
    <property type="match status" value="1"/>
</dbReference>
<keyword evidence="24" id="KW-1185">Reference proteome</keyword>
<feature type="transmembrane region" description="Helical" evidence="18">
    <location>
        <begin position="238"/>
        <end position="256"/>
    </location>
</feature>
<feature type="region of interest" description="Disordered" evidence="19">
    <location>
        <begin position="1"/>
        <end position="51"/>
    </location>
</feature>
<sequence>MDFRSTRRGSRQPSDVSSHNYDPNITAPYDEGPAYSSYISDPTHPDYDPTIDPALQLRTVRTAAASIAESHRSDARRDERRKERKAALLGRLGRGRTFRKKEEKVGGLTALIQEERKRDYGASGTGGEGIGVPFESAQQDHTPLTPVAGSSSAAVAEAQEELRITKEGQPAGPTKPFGRKGKAAPQRRNVYLNLPLPLQESDRKGEPLARYPRNRVCTSKYNVITFLPKFLFEQFRRVANIYFLGLVVISIPSTFGATIPQIAMLPLVLILGLTAIKDGIEDHRRHVIDNDVNNSAVTKLGNWRNVNQPKDPRTWFEKLFGLTGRGDAKVSKGVRKLREKEDAIGLSAMKQDSASMASRGNAFIGGSEAARTETITTGPGGEGERWGLDTIASETDRAEQEYADVSNSTWSQSVAGQEGSGQRPILGRLESQTSNRNGPGAPYQQNGPSSGVIDYRRNIAGTAKWERTLWKKLEVGDIVLLREDEQVPADIIVLNSSGEDGIVFVETKNLDGETNLKPRRSVKATRGLQSEEDVEASQFVIDVEPPHANLYAFNAVLKYSTSSATDEEKSAPVDSSAYAAAQAQSKQIVEPIGINELLLRGCAVRNTDWVIGIVAFTGSDTKIMLNSGETPSKRSKIEKETNWNVVANFVLLLALCSICAIVGGLRLGAPDTSMAFFEPGVLDSSSNVVNALIIFGSCLILFQNIVPISLYISIELVKSIQAYFIYQDADMYYAPLDQPCLVKSFSLSDDLGQIEYIFSDKTGTLTQNIMEFKKCSINGVSYGEGVTEAQIGAMKREGKDVSGFSAETQMAQLEKSKQRMVQTMTRSYQSRYLREDKLTLISPQLAEDLAPASAADEQRRNVIAFFRALALCHTALTDRPDGTDPYTLEYKAESPDESALVAAARDVGAVFLNKTTQQVDIEVMGQPERYTPLNILEFNSTRKRMSVIVREPEGRILLLAKGADSVIYQRLRSDHPQKLREDTQNHLEEYANSGLRTLCIAYRYLEEHEYAQWAQKYAEAAAATVDREDKMDDASELIEHSLTLLGATALEDKLQEGVPEAIAQLHEAGIKLWVLTGDKMQTAIEIGFSCNLLNSDTEVMIISADHEAGIRAQLEAACNKIAAAGRPVLIEGAAKGLFKKKQPGLGFQPNPDAAVNSAGDASKTTFGVVIDGDGLRYALDPALKPLFLALTTQCETVICCRVSPAQKALTVKLVKDGKDAMTLAIGDGANDVSMIQEAHIGVGIAGLEGAQASMSADYAIGQFRFLTKLLIVHGHWSYRRIADLQKSFFFKNVIWTFTTFWYQIFCDFNATYIYDYSYILLFNLVFTSLPVVVLGALDQDCNAKALMAFPQTYTRGIKGLDYTRTLFWIAIADGIYQSVVCFFVTYASWKFFPVVNADGHEMDGLWMFGTTVGAGAVVSANLYVGLSSSYWSVIVWVVQFISSISYFAWALLYSAFPGTPYQDTAFWLMSTVTFWAQILLIIVLSLLPRFYAKAWRVWFMPTEVDLVREAWIKGDLKKRLGLKERS</sequence>
<feature type="compositionally biased region" description="Basic residues" evidence="19">
    <location>
        <begin position="1"/>
        <end position="10"/>
    </location>
</feature>
<feature type="binding site" evidence="16">
    <location>
        <position position="1078"/>
    </location>
    <ligand>
        <name>ATP</name>
        <dbReference type="ChEBI" id="CHEBI:30616"/>
    </ligand>
</feature>
<evidence type="ECO:0000256" key="12">
    <source>
        <dbReference type="ARBA" id="ARBA00023136"/>
    </source>
</evidence>
<dbReference type="GO" id="GO:0005886">
    <property type="term" value="C:plasma membrane"/>
    <property type="evidence" value="ECO:0007669"/>
    <property type="project" value="TreeGrafter"/>
</dbReference>
<evidence type="ECO:0000256" key="19">
    <source>
        <dbReference type="SAM" id="MobiDB-lite"/>
    </source>
</evidence>
<dbReference type="Pfam" id="PF00122">
    <property type="entry name" value="E1-E2_ATPase"/>
    <property type="match status" value="1"/>
</dbReference>
<keyword evidence="11 18" id="KW-1133">Transmembrane helix</keyword>
<dbReference type="SUPFAM" id="SSF81665">
    <property type="entry name" value="Calcium ATPase, transmembrane domain M"/>
    <property type="match status" value="1"/>
</dbReference>
<dbReference type="GO" id="GO:0140326">
    <property type="term" value="F:ATPase-coupled intramembrane lipid transporter activity"/>
    <property type="evidence" value="ECO:0007669"/>
    <property type="project" value="UniProtKB-EC"/>
</dbReference>
<dbReference type="GO" id="GO:0045332">
    <property type="term" value="P:phospholipid translocation"/>
    <property type="evidence" value="ECO:0007669"/>
    <property type="project" value="TreeGrafter"/>
</dbReference>
<keyword evidence="5 18" id="KW-0812">Transmembrane</keyword>
<dbReference type="InterPro" id="IPR059000">
    <property type="entry name" value="ATPase_P-type_domA"/>
</dbReference>
<feature type="binding site" evidence="16">
    <location>
        <position position="762"/>
    </location>
    <ligand>
        <name>ATP</name>
        <dbReference type="ChEBI" id="CHEBI:30616"/>
    </ligand>
</feature>
<protein>
    <recommendedName>
        <fullName evidence="18">Phospholipid-transporting ATPase</fullName>
        <ecNumber evidence="18">7.6.2.1</ecNumber>
    </recommendedName>
</protein>
<dbReference type="GO" id="GO:0000287">
    <property type="term" value="F:magnesium ion binding"/>
    <property type="evidence" value="ECO:0007669"/>
    <property type="project" value="UniProtKB-UniRule"/>
</dbReference>
<feature type="transmembrane region" description="Helical" evidence="18">
    <location>
        <begin position="688"/>
        <end position="712"/>
    </location>
</feature>
<feature type="binding site" evidence="16">
    <location>
        <position position="1230"/>
    </location>
    <ligand>
        <name>ATP</name>
        <dbReference type="ChEBI" id="CHEBI:30616"/>
    </ligand>
</feature>
<dbReference type="NCBIfam" id="TIGR01652">
    <property type="entry name" value="ATPase-Plipid"/>
    <property type="match status" value="1"/>
</dbReference>
<feature type="transmembrane region" description="Helical" evidence="18">
    <location>
        <begin position="1365"/>
        <end position="1386"/>
    </location>
</feature>
<dbReference type="InterPro" id="IPR032630">
    <property type="entry name" value="P_typ_ATPase_c"/>
</dbReference>
<evidence type="ECO:0000259" key="22">
    <source>
        <dbReference type="Pfam" id="PF16212"/>
    </source>
</evidence>
<feature type="binding site" evidence="16">
    <location>
        <position position="897"/>
    </location>
    <ligand>
        <name>ATP</name>
        <dbReference type="ChEBI" id="CHEBI:30616"/>
    </ligand>
</feature>
<feature type="domain" description="P-type ATPase N-terminal" evidence="21">
    <location>
        <begin position="208"/>
        <end position="255"/>
    </location>
</feature>
<evidence type="ECO:0000256" key="11">
    <source>
        <dbReference type="ARBA" id="ARBA00022989"/>
    </source>
</evidence>
<dbReference type="GO" id="GO:0016887">
    <property type="term" value="F:ATP hydrolysis activity"/>
    <property type="evidence" value="ECO:0007669"/>
    <property type="project" value="InterPro"/>
</dbReference>
<evidence type="ECO:0000256" key="18">
    <source>
        <dbReference type="RuleBase" id="RU362033"/>
    </source>
</evidence>
<evidence type="ECO:0000256" key="17">
    <source>
        <dbReference type="PIRSR" id="PIRSR606539-3"/>
    </source>
</evidence>
<dbReference type="GeneID" id="37011873"/>
<dbReference type="SFLD" id="SFLDF00027">
    <property type="entry name" value="p-type_atpase"/>
    <property type="match status" value="1"/>
</dbReference>
<dbReference type="PROSITE" id="PS00154">
    <property type="entry name" value="ATPASE_E1_E2"/>
    <property type="match status" value="1"/>
</dbReference>
<feature type="domain" description="P-type ATPase C-terminal" evidence="22">
    <location>
        <begin position="1254"/>
        <end position="1502"/>
    </location>
</feature>
<evidence type="ECO:0000256" key="14">
    <source>
        <dbReference type="ARBA" id="ARBA00049128"/>
    </source>
</evidence>
<dbReference type="PANTHER" id="PTHR24092:SF180">
    <property type="entry name" value="PHOSPHOLIPID-TRANSPORTING ATPASE DNF1-RELATED"/>
    <property type="match status" value="1"/>
</dbReference>
<keyword evidence="6 17" id="KW-0479">Metal-binding</keyword>
<feature type="binding site" evidence="16">
    <location>
        <position position="996"/>
    </location>
    <ligand>
        <name>ATP</name>
        <dbReference type="ChEBI" id="CHEBI:30616"/>
    </ligand>
</feature>
<dbReference type="SFLD" id="SFLDS00003">
    <property type="entry name" value="Haloacid_Dehalogenase"/>
    <property type="match status" value="1"/>
</dbReference>
<dbReference type="InterPro" id="IPR044492">
    <property type="entry name" value="P_typ_ATPase_HD_dom"/>
</dbReference>
<feature type="binding site" evidence="16">
    <location>
        <position position="938"/>
    </location>
    <ligand>
        <name>ATP</name>
        <dbReference type="ChEBI" id="CHEBI:30616"/>
    </ligand>
</feature>
<keyword evidence="7 16" id="KW-0547">Nucleotide-binding</keyword>
<feature type="binding site" evidence="16">
    <location>
        <position position="760"/>
    </location>
    <ligand>
        <name>ATP</name>
        <dbReference type="ChEBI" id="CHEBI:30616"/>
    </ligand>
</feature>
<dbReference type="EMBL" id="KZ819322">
    <property type="protein sequence ID" value="PWN23215.1"/>
    <property type="molecule type" value="Genomic_DNA"/>
</dbReference>
<dbReference type="SUPFAM" id="SSF56784">
    <property type="entry name" value="HAD-like"/>
    <property type="match status" value="1"/>
</dbReference>
<dbReference type="Pfam" id="PF16209">
    <property type="entry name" value="PhoLip_ATPase_N"/>
    <property type="match status" value="1"/>
</dbReference>
<keyword evidence="3" id="KW-0813">Transport</keyword>
<evidence type="ECO:0000256" key="4">
    <source>
        <dbReference type="ARBA" id="ARBA00022553"/>
    </source>
</evidence>
<evidence type="ECO:0000256" key="3">
    <source>
        <dbReference type="ARBA" id="ARBA00022448"/>
    </source>
</evidence>
<dbReference type="Proteomes" id="UP000245942">
    <property type="component" value="Unassembled WGS sequence"/>
</dbReference>
<dbReference type="InterPro" id="IPR008250">
    <property type="entry name" value="ATPase_P-typ_transduc_dom_A_sf"/>
</dbReference>
<evidence type="ECO:0000256" key="8">
    <source>
        <dbReference type="ARBA" id="ARBA00022840"/>
    </source>
</evidence>
<name>A0A316UJ40_9BASI</name>
<comment type="catalytic activity">
    <reaction evidence="14">
        <text>a 1,2-diacyl-sn-glycero-3-phosphoethanolamine(out) + ATP + H2O = a 1,2-diacyl-sn-glycero-3-phosphoethanolamine(in) + ADP + phosphate + H(+)</text>
        <dbReference type="Rhea" id="RHEA:66132"/>
        <dbReference type="ChEBI" id="CHEBI:15377"/>
        <dbReference type="ChEBI" id="CHEBI:15378"/>
        <dbReference type="ChEBI" id="CHEBI:30616"/>
        <dbReference type="ChEBI" id="CHEBI:43474"/>
        <dbReference type="ChEBI" id="CHEBI:64612"/>
        <dbReference type="ChEBI" id="CHEBI:456216"/>
    </reaction>
    <physiologicalReaction direction="left-to-right" evidence="14">
        <dbReference type="Rhea" id="RHEA:66133"/>
    </physiologicalReaction>
</comment>
<evidence type="ECO:0000256" key="9">
    <source>
        <dbReference type="ARBA" id="ARBA00022842"/>
    </source>
</evidence>
<proteinExistence type="inferred from homology"/>
<evidence type="ECO:0000256" key="5">
    <source>
        <dbReference type="ARBA" id="ARBA00022692"/>
    </source>
</evidence>
<evidence type="ECO:0000256" key="1">
    <source>
        <dbReference type="ARBA" id="ARBA00004127"/>
    </source>
</evidence>
<dbReference type="InterPro" id="IPR018303">
    <property type="entry name" value="ATPase_P-typ_P_site"/>
</dbReference>
<evidence type="ECO:0000259" key="20">
    <source>
        <dbReference type="Pfam" id="PF00122"/>
    </source>
</evidence>
<evidence type="ECO:0000313" key="23">
    <source>
        <dbReference type="EMBL" id="PWN23215.1"/>
    </source>
</evidence>
<dbReference type="InterPro" id="IPR023214">
    <property type="entry name" value="HAD_sf"/>
</dbReference>
<feature type="binding site" evidence="17">
    <location>
        <position position="1231"/>
    </location>
    <ligand>
        <name>Mg(2+)</name>
        <dbReference type="ChEBI" id="CHEBI:18420"/>
    </ligand>
</feature>
<dbReference type="STRING" id="1684307.A0A316UJ40"/>
<feature type="binding site" evidence="16">
    <location>
        <position position="1201"/>
    </location>
    <ligand>
        <name>ATP</name>
        <dbReference type="ChEBI" id="CHEBI:30616"/>
    </ligand>
</feature>
<feature type="binding site" evidence="16">
    <location>
        <position position="1076"/>
    </location>
    <ligand>
        <name>ATP</name>
        <dbReference type="ChEBI" id="CHEBI:30616"/>
    </ligand>
</feature>
<feature type="binding site" evidence="16">
    <location>
        <position position="761"/>
    </location>
    <ligand>
        <name>ATP</name>
        <dbReference type="ChEBI" id="CHEBI:30616"/>
    </ligand>
</feature>
<feature type="binding site" evidence="16">
    <location>
        <position position="1231"/>
    </location>
    <ligand>
        <name>ATP</name>
        <dbReference type="ChEBI" id="CHEBI:30616"/>
    </ligand>
</feature>
<dbReference type="PANTHER" id="PTHR24092">
    <property type="entry name" value="PROBABLE PHOSPHOLIPID-TRANSPORTING ATPASE"/>
    <property type="match status" value="1"/>
</dbReference>
<dbReference type="Pfam" id="PF13246">
    <property type="entry name" value="Cation_ATPase"/>
    <property type="match status" value="1"/>
</dbReference>
<feature type="non-terminal residue" evidence="23">
    <location>
        <position position="1526"/>
    </location>
</feature>
<organism evidence="23 24">
    <name type="scientific">Pseudomicrostroma glucosiphilum</name>
    <dbReference type="NCBI Taxonomy" id="1684307"/>
    <lineage>
        <taxon>Eukaryota</taxon>
        <taxon>Fungi</taxon>
        <taxon>Dikarya</taxon>
        <taxon>Basidiomycota</taxon>
        <taxon>Ustilaginomycotina</taxon>
        <taxon>Exobasidiomycetes</taxon>
        <taxon>Microstromatales</taxon>
        <taxon>Microstromatales incertae sedis</taxon>
        <taxon>Pseudomicrostroma</taxon>
    </lineage>
</organism>
<evidence type="ECO:0000256" key="2">
    <source>
        <dbReference type="ARBA" id="ARBA00008109"/>
    </source>
</evidence>
<evidence type="ECO:0000256" key="15">
    <source>
        <dbReference type="PIRSR" id="PIRSR606539-1"/>
    </source>
</evidence>
<comment type="cofactor">
    <cofactor evidence="17">
        <name>Mg(2+)</name>
        <dbReference type="ChEBI" id="CHEBI:18420"/>
    </cofactor>
</comment>
<feature type="transmembrane region" description="Helical" evidence="18">
    <location>
        <begin position="1316"/>
        <end position="1337"/>
    </location>
</feature>
<dbReference type="RefSeq" id="XP_025350375.1">
    <property type="nucleotide sequence ID" value="XM_025490139.1"/>
</dbReference>
<feature type="transmembrane region" description="Helical" evidence="18">
    <location>
        <begin position="1433"/>
        <end position="1453"/>
    </location>
</feature>
<evidence type="ECO:0000313" key="24">
    <source>
        <dbReference type="Proteomes" id="UP000245942"/>
    </source>
</evidence>
<feature type="active site" description="4-aspartylphosphate intermediate" evidence="15">
    <location>
        <position position="760"/>
    </location>
</feature>
<feature type="binding site" evidence="17">
    <location>
        <position position="762"/>
    </location>
    <ligand>
        <name>Mg(2+)</name>
        <dbReference type="ChEBI" id="CHEBI:18420"/>
    </ligand>
</feature>
<dbReference type="InterPro" id="IPR023299">
    <property type="entry name" value="ATPase_P-typ_cyto_dom_N"/>
</dbReference>
<dbReference type="InterPro" id="IPR032631">
    <property type="entry name" value="P-type_ATPase_N"/>
</dbReference>
<dbReference type="InterPro" id="IPR006539">
    <property type="entry name" value="P-type_ATPase_IV"/>
</dbReference>
<reference evidence="23 24" key="1">
    <citation type="journal article" date="2018" name="Mol. Biol. Evol.">
        <title>Broad Genomic Sampling Reveals a Smut Pathogenic Ancestry of the Fungal Clade Ustilaginomycotina.</title>
        <authorList>
            <person name="Kijpornyongpan T."/>
            <person name="Mondo S.J."/>
            <person name="Barry K."/>
            <person name="Sandor L."/>
            <person name="Lee J."/>
            <person name="Lipzen A."/>
            <person name="Pangilinan J."/>
            <person name="LaButti K."/>
            <person name="Hainaut M."/>
            <person name="Henrissat B."/>
            <person name="Grigoriev I.V."/>
            <person name="Spatafora J.W."/>
            <person name="Aime M.C."/>
        </authorList>
    </citation>
    <scope>NUCLEOTIDE SEQUENCE [LARGE SCALE GENOMIC DNA]</scope>
    <source>
        <strain evidence="23 24">MCA 4718</strain>
    </source>
</reference>
<dbReference type="GO" id="GO:0012505">
    <property type="term" value="C:endomembrane system"/>
    <property type="evidence" value="ECO:0007669"/>
    <property type="project" value="UniProtKB-SubCell"/>
</dbReference>
<feature type="region of interest" description="Disordered" evidence="19">
    <location>
        <begin position="163"/>
        <end position="184"/>
    </location>
</feature>
<comment type="subcellular location">
    <subcellularLocation>
        <location evidence="1">Endomembrane system</location>
        <topology evidence="1">Multi-pass membrane protein</topology>
    </subcellularLocation>
    <subcellularLocation>
        <location evidence="18">Membrane</location>
        <topology evidence="18">Multi-pass membrane protein</topology>
    </subcellularLocation>
</comment>
<dbReference type="InterPro" id="IPR036412">
    <property type="entry name" value="HAD-like_sf"/>
</dbReference>
<evidence type="ECO:0000256" key="7">
    <source>
        <dbReference type="ARBA" id="ARBA00022741"/>
    </source>
</evidence>
<evidence type="ECO:0000256" key="10">
    <source>
        <dbReference type="ARBA" id="ARBA00022967"/>
    </source>
</evidence>
<feature type="binding site" evidence="17">
    <location>
        <position position="1227"/>
    </location>
    <ligand>
        <name>Mg(2+)</name>
        <dbReference type="ChEBI" id="CHEBI:18420"/>
    </ligand>
</feature>
<dbReference type="Gene3D" id="1.20.1110.10">
    <property type="entry name" value="Calcium-transporting ATPase, transmembrane domain"/>
    <property type="match status" value="1"/>
</dbReference>
<evidence type="ECO:0000256" key="6">
    <source>
        <dbReference type="ARBA" id="ARBA00022723"/>
    </source>
</evidence>
<feature type="transmembrane region" description="Helical" evidence="18">
    <location>
        <begin position="1406"/>
        <end position="1426"/>
    </location>
</feature>
<dbReference type="InterPro" id="IPR023298">
    <property type="entry name" value="ATPase_P-typ_TM_dom_sf"/>
</dbReference>
<evidence type="ECO:0000256" key="13">
    <source>
        <dbReference type="ARBA" id="ARBA00034036"/>
    </source>
</evidence>
<dbReference type="Gene3D" id="3.40.50.1000">
    <property type="entry name" value="HAD superfamily/HAD-like"/>
    <property type="match status" value="2"/>
</dbReference>
<keyword evidence="8 16" id="KW-0067">ATP-binding</keyword>
<feature type="compositionally biased region" description="Polar residues" evidence="19">
    <location>
        <begin position="11"/>
        <end position="23"/>
    </location>
</feature>
<keyword evidence="12 18" id="KW-0472">Membrane</keyword>
<dbReference type="OrthoDB" id="377733at2759"/>
<feature type="region of interest" description="Disordered" evidence="19">
    <location>
        <begin position="398"/>
        <end position="452"/>
    </location>
</feature>
<dbReference type="FunFam" id="3.40.1110.10:FF:000087">
    <property type="entry name" value="Phospholipid-transporting ATPase"/>
    <property type="match status" value="1"/>
</dbReference>
<feature type="transmembrane region" description="Helical" evidence="18">
    <location>
        <begin position="643"/>
        <end position="668"/>
    </location>
</feature>
<dbReference type="PRINTS" id="PR00119">
    <property type="entry name" value="CATATPASE"/>
</dbReference>
<dbReference type="CDD" id="cd02073">
    <property type="entry name" value="P-type_ATPase_APLT_Dnf-like"/>
    <property type="match status" value="1"/>
</dbReference>
<dbReference type="GO" id="GO:0005524">
    <property type="term" value="F:ATP binding"/>
    <property type="evidence" value="ECO:0007669"/>
    <property type="project" value="UniProtKB-UniRule"/>
</dbReference>
<feature type="transmembrane region" description="Helical" evidence="18">
    <location>
        <begin position="1288"/>
        <end position="1304"/>
    </location>
</feature>